<gene>
    <name evidence="1" type="ORF">E3N88_46301</name>
</gene>
<name>A0A5N6L6N6_9ASTR</name>
<sequence length="167" mass="18371">MGSVSDLPMSVLNIAEELPPMAQNETSLINKFYRFPVIASIMYLKCMWTDYFRPGTLGEEGLVPWGFVPDNPMVILNINGEELPAETNYQKSSIKSQGESTFPFHSNPQTIRLAINSLIVYGLASAAENVISAACLGPNSVYVFIARLGRKLCLYILVGALASLFFL</sequence>
<protein>
    <submittedName>
        <fullName evidence="1">Uncharacterized protein</fullName>
    </submittedName>
</protein>
<accession>A0A5N6L6N6</accession>
<reference evidence="1 2" key="1">
    <citation type="submission" date="2019-05" db="EMBL/GenBank/DDBJ databases">
        <title>Mikania micrantha, genome provides insights into the molecular mechanism of rapid growth.</title>
        <authorList>
            <person name="Liu B."/>
        </authorList>
    </citation>
    <scope>NUCLEOTIDE SEQUENCE [LARGE SCALE GENOMIC DNA]</scope>
    <source>
        <strain evidence="1">NLD-2019</strain>
        <tissue evidence="1">Leaf</tissue>
    </source>
</reference>
<dbReference type="AlphaFoldDB" id="A0A5N6L6N6"/>
<keyword evidence="2" id="KW-1185">Reference proteome</keyword>
<comment type="caution">
    <text evidence="1">The sequence shown here is derived from an EMBL/GenBank/DDBJ whole genome shotgun (WGS) entry which is preliminary data.</text>
</comment>
<dbReference type="Proteomes" id="UP000326396">
    <property type="component" value="Unassembled WGS sequence"/>
</dbReference>
<organism evidence="1 2">
    <name type="scientific">Mikania micrantha</name>
    <name type="common">bitter vine</name>
    <dbReference type="NCBI Taxonomy" id="192012"/>
    <lineage>
        <taxon>Eukaryota</taxon>
        <taxon>Viridiplantae</taxon>
        <taxon>Streptophyta</taxon>
        <taxon>Embryophyta</taxon>
        <taxon>Tracheophyta</taxon>
        <taxon>Spermatophyta</taxon>
        <taxon>Magnoliopsida</taxon>
        <taxon>eudicotyledons</taxon>
        <taxon>Gunneridae</taxon>
        <taxon>Pentapetalae</taxon>
        <taxon>asterids</taxon>
        <taxon>campanulids</taxon>
        <taxon>Asterales</taxon>
        <taxon>Asteraceae</taxon>
        <taxon>Asteroideae</taxon>
        <taxon>Heliantheae alliance</taxon>
        <taxon>Eupatorieae</taxon>
        <taxon>Mikania</taxon>
    </lineage>
</organism>
<evidence type="ECO:0000313" key="1">
    <source>
        <dbReference type="EMBL" id="KAC9145051.1"/>
    </source>
</evidence>
<dbReference type="EMBL" id="SZYD01002783">
    <property type="protein sequence ID" value="KAC9145051.1"/>
    <property type="molecule type" value="Genomic_DNA"/>
</dbReference>
<evidence type="ECO:0000313" key="2">
    <source>
        <dbReference type="Proteomes" id="UP000326396"/>
    </source>
</evidence>
<proteinExistence type="predicted"/>
<dbReference type="OrthoDB" id="1824005at2759"/>